<sequence length="275" mass="29476">MKFGLYGLHRDRNVTPEVLVRRARMAEEAGFESLWVGDHIALPPGEGNPPRLEALVALTYLAAVTSRVRLGVGLIVLPQRQPVLLAKQLTSLDVLSGGRLTVAVGSGYMEPELNAMGVTLAERGARTDEYLATMRALWSAEPSFTGRFVSYDGVVQHPSPVQQPHPPIVVGGHSPAAYRRAVRQGSGWYGWGLDVDETGQAVRALAETARDVERPAALGDLEITLTPSGVPDLDTVRRYADVGVHRLIIELEGIDDSAVDDLITSVGDDLAGATG</sequence>
<dbReference type="Proteomes" id="UP000636960">
    <property type="component" value="Unassembled WGS sequence"/>
</dbReference>
<name>A0A919K2E8_9ACTN</name>
<dbReference type="NCBIfam" id="TIGR03619">
    <property type="entry name" value="F420_Rv2161c"/>
    <property type="match status" value="1"/>
</dbReference>
<dbReference type="SUPFAM" id="SSF51679">
    <property type="entry name" value="Bacterial luciferase-like"/>
    <property type="match status" value="1"/>
</dbReference>
<gene>
    <name evidence="6" type="primary">ssuD_2</name>
    <name evidence="6" type="ORF">Ari01nite_69150</name>
</gene>
<dbReference type="InterPro" id="IPR011251">
    <property type="entry name" value="Luciferase-like_dom"/>
</dbReference>
<evidence type="ECO:0000256" key="2">
    <source>
        <dbReference type="ARBA" id="ARBA00022643"/>
    </source>
</evidence>
<keyword evidence="7" id="KW-1185">Reference proteome</keyword>
<dbReference type="Gene3D" id="3.20.20.30">
    <property type="entry name" value="Luciferase-like domain"/>
    <property type="match status" value="1"/>
</dbReference>
<dbReference type="GO" id="GO:0046306">
    <property type="term" value="P:alkanesulfonate catabolic process"/>
    <property type="evidence" value="ECO:0007669"/>
    <property type="project" value="TreeGrafter"/>
</dbReference>
<dbReference type="InterPro" id="IPR019921">
    <property type="entry name" value="Lucif-like_OxRdtase_Rv2161c"/>
</dbReference>
<accession>A0A919K2E8</accession>
<dbReference type="RefSeq" id="WP_203786448.1">
    <property type="nucleotide sequence ID" value="NZ_BOMV01000073.1"/>
</dbReference>
<dbReference type="PANTHER" id="PTHR42847:SF4">
    <property type="entry name" value="ALKANESULFONATE MONOOXYGENASE-RELATED"/>
    <property type="match status" value="1"/>
</dbReference>
<evidence type="ECO:0000256" key="3">
    <source>
        <dbReference type="ARBA" id="ARBA00023002"/>
    </source>
</evidence>
<dbReference type="PANTHER" id="PTHR42847">
    <property type="entry name" value="ALKANESULFONATE MONOOXYGENASE"/>
    <property type="match status" value="1"/>
</dbReference>
<keyword evidence="1" id="KW-0285">Flavoprotein</keyword>
<keyword evidence="3" id="KW-0560">Oxidoreductase</keyword>
<dbReference type="InterPro" id="IPR050172">
    <property type="entry name" value="SsuD_RutA_monooxygenase"/>
</dbReference>
<evidence type="ECO:0000256" key="4">
    <source>
        <dbReference type="ARBA" id="ARBA00023033"/>
    </source>
</evidence>
<dbReference type="EMBL" id="BOMV01000073">
    <property type="protein sequence ID" value="GIE99450.1"/>
    <property type="molecule type" value="Genomic_DNA"/>
</dbReference>
<feature type="domain" description="Luciferase-like" evidence="5">
    <location>
        <begin position="15"/>
        <end position="225"/>
    </location>
</feature>
<dbReference type="AlphaFoldDB" id="A0A919K2E8"/>
<reference evidence="6" key="1">
    <citation type="submission" date="2021-01" db="EMBL/GenBank/DDBJ databases">
        <title>Whole genome shotgun sequence of Actinoplanes rishiriensis NBRC 108556.</title>
        <authorList>
            <person name="Komaki H."/>
            <person name="Tamura T."/>
        </authorList>
    </citation>
    <scope>NUCLEOTIDE SEQUENCE</scope>
    <source>
        <strain evidence="6">NBRC 108556</strain>
    </source>
</reference>
<dbReference type="GO" id="GO:0008726">
    <property type="term" value="F:alkanesulfonate monooxygenase activity"/>
    <property type="evidence" value="ECO:0007669"/>
    <property type="project" value="TreeGrafter"/>
</dbReference>
<evidence type="ECO:0000313" key="7">
    <source>
        <dbReference type="Proteomes" id="UP000636960"/>
    </source>
</evidence>
<dbReference type="Pfam" id="PF00296">
    <property type="entry name" value="Bac_luciferase"/>
    <property type="match status" value="1"/>
</dbReference>
<keyword evidence="2" id="KW-0288">FMN</keyword>
<keyword evidence="4" id="KW-0503">Monooxygenase</keyword>
<protein>
    <submittedName>
        <fullName evidence="6">LLM class F420-dependent oxidoreductase</fullName>
    </submittedName>
</protein>
<evidence type="ECO:0000259" key="5">
    <source>
        <dbReference type="Pfam" id="PF00296"/>
    </source>
</evidence>
<organism evidence="6 7">
    <name type="scientific">Paractinoplanes rishiriensis</name>
    <dbReference type="NCBI Taxonomy" id="1050105"/>
    <lineage>
        <taxon>Bacteria</taxon>
        <taxon>Bacillati</taxon>
        <taxon>Actinomycetota</taxon>
        <taxon>Actinomycetes</taxon>
        <taxon>Micromonosporales</taxon>
        <taxon>Micromonosporaceae</taxon>
        <taxon>Paractinoplanes</taxon>
    </lineage>
</organism>
<proteinExistence type="predicted"/>
<evidence type="ECO:0000256" key="1">
    <source>
        <dbReference type="ARBA" id="ARBA00022630"/>
    </source>
</evidence>
<dbReference type="InterPro" id="IPR036661">
    <property type="entry name" value="Luciferase-like_sf"/>
</dbReference>
<evidence type="ECO:0000313" key="6">
    <source>
        <dbReference type="EMBL" id="GIE99450.1"/>
    </source>
</evidence>
<comment type="caution">
    <text evidence="6">The sequence shown here is derived from an EMBL/GenBank/DDBJ whole genome shotgun (WGS) entry which is preliminary data.</text>
</comment>